<evidence type="ECO:0000313" key="1">
    <source>
        <dbReference type="EnsemblPlants" id="MELO3C033406.2.1"/>
    </source>
</evidence>
<proteinExistence type="predicted"/>
<reference evidence="1" key="1">
    <citation type="submission" date="2023-03" db="UniProtKB">
        <authorList>
            <consortium name="EnsemblPlants"/>
        </authorList>
    </citation>
    <scope>IDENTIFICATION</scope>
</reference>
<accession>A0A9I9EGH3</accession>
<dbReference type="EnsemblPlants" id="MELO3C033406.2.1">
    <property type="protein sequence ID" value="MELO3C033406.2.1"/>
    <property type="gene ID" value="MELO3C033406.2"/>
</dbReference>
<sequence length="208" mass="23855">MVNVHHCNFQFSLRHQSFLVAIETSPCGFSLPNLKIGYMIIHIDVQKKIALKSPPCDMLYEDNLKALDALFWINTMDAARSVVSRNDVILNRSCRDMGVEASYVRAAQHRWPNKPPILEVNLVVVLVRDFQAEKKHWIKEKVQNYKRSLHFISHIPNFYYAFRNQIATPSKSIWSASVMTSTSTDGPVGVDALNHGQNGNFWPSYTYE</sequence>
<organism evidence="1">
    <name type="scientific">Cucumis melo</name>
    <name type="common">Muskmelon</name>
    <dbReference type="NCBI Taxonomy" id="3656"/>
    <lineage>
        <taxon>Eukaryota</taxon>
        <taxon>Viridiplantae</taxon>
        <taxon>Streptophyta</taxon>
        <taxon>Embryophyta</taxon>
        <taxon>Tracheophyta</taxon>
        <taxon>Spermatophyta</taxon>
        <taxon>Magnoliopsida</taxon>
        <taxon>eudicotyledons</taxon>
        <taxon>Gunneridae</taxon>
        <taxon>Pentapetalae</taxon>
        <taxon>rosids</taxon>
        <taxon>fabids</taxon>
        <taxon>Cucurbitales</taxon>
        <taxon>Cucurbitaceae</taxon>
        <taxon>Benincaseae</taxon>
        <taxon>Cucumis</taxon>
    </lineage>
</organism>
<name>A0A9I9EGH3_CUCME</name>
<dbReference type="Gramene" id="MELO3C033406.2.1">
    <property type="protein sequence ID" value="MELO3C033406.2.1"/>
    <property type="gene ID" value="MELO3C033406.2"/>
</dbReference>
<dbReference type="AlphaFoldDB" id="A0A9I9EGH3"/>
<protein>
    <submittedName>
        <fullName evidence="1">Uncharacterized protein</fullName>
    </submittedName>
</protein>